<feature type="region of interest" description="Disordered" evidence="1">
    <location>
        <begin position="64"/>
        <end position="84"/>
    </location>
</feature>
<dbReference type="STRING" id="54.SAMN02745121_02887"/>
<dbReference type="EMBL" id="FOMX01000008">
    <property type="protein sequence ID" value="SFE07174.1"/>
    <property type="molecule type" value="Genomic_DNA"/>
</dbReference>
<dbReference type="Proteomes" id="UP000199400">
    <property type="component" value="Unassembled WGS sequence"/>
</dbReference>
<proteinExistence type="predicted"/>
<evidence type="ECO:0000256" key="1">
    <source>
        <dbReference type="SAM" id="MobiDB-lite"/>
    </source>
</evidence>
<accession>A0A1I1XIC2</accession>
<dbReference type="AlphaFoldDB" id="A0A1I1XIC2"/>
<organism evidence="2 3">
    <name type="scientific">Nannocystis exedens</name>
    <dbReference type="NCBI Taxonomy" id="54"/>
    <lineage>
        <taxon>Bacteria</taxon>
        <taxon>Pseudomonadati</taxon>
        <taxon>Myxococcota</taxon>
        <taxon>Polyangia</taxon>
        <taxon>Nannocystales</taxon>
        <taxon>Nannocystaceae</taxon>
        <taxon>Nannocystis</taxon>
    </lineage>
</organism>
<sequence length="196" mass="20073">MGSRGQICEGGYLTQGIPAQAGVCPEGGGCYGSVSGQAVCVPAAGVDAATPGVDRIQTHAWEQGAISSHPKLRDSPEPYVTRPEYDPASLGRPIAIARSERHWTNDGVAIFAGGAVGTAGTATSGSVGASYQFPPHLVPSAVTITSTNEFVLVTLWNTEEIRGELAVLSVLSVRGRPRPRLRGGTTACSTPAACAS</sequence>
<protein>
    <submittedName>
        <fullName evidence="2">Uncharacterized protein</fullName>
    </submittedName>
</protein>
<reference evidence="3" key="1">
    <citation type="submission" date="2016-10" db="EMBL/GenBank/DDBJ databases">
        <authorList>
            <person name="Varghese N."/>
            <person name="Submissions S."/>
        </authorList>
    </citation>
    <scope>NUCLEOTIDE SEQUENCE [LARGE SCALE GENOMIC DNA]</scope>
    <source>
        <strain evidence="3">ATCC 25963</strain>
    </source>
</reference>
<dbReference type="RefSeq" id="WP_096331258.1">
    <property type="nucleotide sequence ID" value="NZ_FOMX01000008.1"/>
</dbReference>
<evidence type="ECO:0000313" key="2">
    <source>
        <dbReference type="EMBL" id="SFE07174.1"/>
    </source>
</evidence>
<gene>
    <name evidence="2" type="ORF">SAMN02745121_02887</name>
</gene>
<evidence type="ECO:0000313" key="3">
    <source>
        <dbReference type="Proteomes" id="UP000199400"/>
    </source>
</evidence>
<keyword evidence="3" id="KW-1185">Reference proteome</keyword>
<name>A0A1I1XIC2_9BACT</name>